<evidence type="ECO:0000313" key="3">
    <source>
        <dbReference type="EMBL" id="GFZ12943.1"/>
    </source>
</evidence>
<dbReference type="Pfam" id="PF02458">
    <property type="entry name" value="Transferase"/>
    <property type="match status" value="1"/>
</dbReference>
<dbReference type="EMBL" id="BJWL01000023">
    <property type="protein sequence ID" value="GFZ12943.1"/>
    <property type="molecule type" value="Genomic_DNA"/>
</dbReference>
<keyword evidence="1 3" id="KW-0808">Transferase</keyword>
<organism evidence="3 4">
    <name type="scientific">Actinidia rufa</name>
    <dbReference type="NCBI Taxonomy" id="165716"/>
    <lineage>
        <taxon>Eukaryota</taxon>
        <taxon>Viridiplantae</taxon>
        <taxon>Streptophyta</taxon>
        <taxon>Embryophyta</taxon>
        <taxon>Tracheophyta</taxon>
        <taxon>Spermatophyta</taxon>
        <taxon>Magnoliopsida</taxon>
        <taxon>eudicotyledons</taxon>
        <taxon>Gunneridae</taxon>
        <taxon>Pentapetalae</taxon>
        <taxon>asterids</taxon>
        <taxon>Ericales</taxon>
        <taxon>Actinidiaceae</taxon>
        <taxon>Actinidia</taxon>
    </lineage>
</organism>
<dbReference type="Proteomes" id="UP000585474">
    <property type="component" value="Unassembled WGS sequence"/>
</dbReference>
<reference evidence="3 4" key="1">
    <citation type="submission" date="2019-07" db="EMBL/GenBank/DDBJ databases">
        <title>De Novo Assembly of kiwifruit Actinidia rufa.</title>
        <authorList>
            <person name="Sugita-Konishi S."/>
            <person name="Sato K."/>
            <person name="Mori E."/>
            <person name="Abe Y."/>
            <person name="Kisaki G."/>
            <person name="Hamano K."/>
            <person name="Suezawa K."/>
            <person name="Otani M."/>
            <person name="Fukuda T."/>
            <person name="Manabe T."/>
            <person name="Gomi K."/>
            <person name="Tabuchi M."/>
            <person name="Akimitsu K."/>
            <person name="Kataoka I."/>
        </authorList>
    </citation>
    <scope>NUCLEOTIDE SEQUENCE [LARGE SCALE GENOMIC DNA]</scope>
    <source>
        <strain evidence="4">cv. Fuchu</strain>
    </source>
</reference>
<protein>
    <submittedName>
        <fullName evidence="3">HXXXD-type acyl-transferase family protein</fullName>
    </submittedName>
</protein>
<evidence type="ECO:0000256" key="2">
    <source>
        <dbReference type="ARBA" id="ARBA00023315"/>
    </source>
</evidence>
<dbReference type="Gene3D" id="3.30.559.10">
    <property type="entry name" value="Chloramphenicol acetyltransferase-like domain"/>
    <property type="match status" value="2"/>
</dbReference>
<keyword evidence="2" id="KW-0012">Acyltransferase</keyword>
<name>A0A7J0GQ83_9ERIC</name>
<evidence type="ECO:0000313" key="4">
    <source>
        <dbReference type="Proteomes" id="UP000585474"/>
    </source>
</evidence>
<dbReference type="GO" id="GO:0016747">
    <property type="term" value="F:acyltransferase activity, transferring groups other than amino-acyl groups"/>
    <property type="evidence" value="ECO:0007669"/>
    <property type="project" value="UniProtKB-ARBA"/>
</dbReference>
<gene>
    <name evidence="3" type="ORF">Acr_23g0013280</name>
</gene>
<dbReference type="InterPro" id="IPR023213">
    <property type="entry name" value="CAT-like_dom_sf"/>
</dbReference>
<accession>A0A7J0GQ83</accession>
<evidence type="ECO:0000256" key="1">
    <source>
        <dbReference type="ARBA" id="ARBA00022679"/>
    </source>
</evidence>
<comment type="caution">
    <text evidence="3">The sequence shown here is derived from an EMBL/GenBank/DDBJ whole genome shotgun (WGS) entry which is preliminary data.</text>
</comment>
<dbReference type="AlphaFoldDB" id="A0A7J0GQ83"/>
<proteinExistence type="predicted"/>
<keyword evidence="4" id="KW-1185">Reference proteome</keyword>
<dbReference type="PANTHER" id="PTHR31625">
    <property type="match status" value="1"/>
</dbReference>
<sequence>MEESTCYATKNLSEGHYISRTSGGMYLNQKHHLIFKRSPFFLIASTHISISLMTPLHNLKVLERCEISPPQGLVPPTTLPLTFFDIPWLLFTPSQPLFFYEFSHSTTTFTHSIVPYLKQSLSLTLQQFFPLAGSLKMPPQPAKPHLDYTAGDSVDLTIAESAANFDHLSGHHPRDALEFHHLVPSLPPSLSCDPHVQPLLAVQVTLFPKCGICIGFSFCHVAGDGRTFDNFLKSWASICKILISGTQIKTYPENKLYNTYSNPVVNFSMKEYKMPSYERSMIKDSNGLEPMLLKQWWDLRNSEAHIMGNYNIGTSLKDMVRATFVVGRHDMEKLKKWILTLSNKIFGSCLLYLSPYVITCAYVWTCLTKVRCPNTKSLGKEPHYFGFIAGGITRLDYPVPKTYFGNCVSFGRSVATGHELVAEDGLVIAAKAIGDTVEKLNGEVLGGAENWILDWKELFGSDLHVVVTGSPKLGLYGLDFGWGKPKKIEEICIDKTNEVSLTESIDVEGGIEVGLVLPKSKMDAFCSLFNEGLNCI</sequence>
<dbReference type="InterPro" id="IPR051504">
    <property type="entry name" value="Plant_metabolite_acyltrans"/>
</dbReference>
<dbReference type="OrthoDB" id="1862401at2759"/>